<keyword evidence="5" id="KW-1185">Reference proteome</keyword>
<dbReference type="CDD" id="cd00761">
    <property type="entry name" value="Glyco_tranf_GTA_type"/>
    <property type="match status" value="1"/>
</dbReference>
<reference evidence="4 5" key="1">
    <citation type="submission" date="2023-05" db="EMBL/GenBank/DDBJ databases">
        <title>Sedimentitalea sp. nov. JM2-8.</title>
        <authorList>
            <person name="Huang J."/>
        </authorList>
    </citation>
    <scope>NUCLEOTIDE SEQUENCE [LARGE SCALE GENOMIC DNA]</scope>
    <source>
        <strain evidence="4 5">JM2-8</strain>
    </source>
</reference>
<proteinExistence type="inferred from homology"/>
<evidence type="ECO:0000256" key="2">
    <source>
        <dbReference type="ARBA" id="ARBA00022676"/>
    </source>
</evidence>
<dbReference type="PANTHER" id="PTHR43179">
    <property type="entry name" value="RHAMNOSYLTRANSFERASE WBBL"/>
    <property type="match status" value="1"/>
</dbReference>
<dbReference type="Gene3D" id="3.90.550.10">
    <property type="entry name" value="Spore Coat Polysaccharide Biosynthesis Protein SpsA, Chain A"/>
    <property type="match status" value="1"/>
</dbReference>
<evidence type="ECO:0000313" key="5">
    <source>
        <dbReference type="Proteomes" id="UP001227126"/>
    </source>
</evidence>
<keyword evidence="2 4" id="KW-0328">Glycosyltransferase</keyword>
<protein>
    <submittedName>
        <fullName evidence="4">Glycosyltransferase</fullName>
        <ecNumber evidence="4">2.4.-.-</ecNumber>
    </submittedName>
</protein>
<evidence type="ECO:0000256" key="1">
    <source>
        <dbReference type="ARBA" id="ARBA00006739"/>
    </source>
</evidence>
<dbReference type="InterPro" id="IPR029044">
    <property type="entry name" value="Nucleotide-diphossugar_trans"/>
</dbReference>
<name>A0ABT7F9E0_9RHOB</name>
<organism evidence="4 5">
    <name type="scientific">Sedimentitalea xiamensis</name>
    <dbReference type="NCBI Taxonomy" id="3050037"/>
    <lineage>
        <taxon>Bacteria</taxon>
        <taxon>Pseudomonadati</taxon>
        <taxon>Pseudomonadota</taxon>
        <taxon>Alphaproteobacteria</taxon>
        <taxon>Rhodobacterales</taxon>
        <taxon>Paracoccaceae</taxon>
        <taxon>Sedimentitalea</taxon>
    </lineage>
</organism>
<accession>A0ABT7F9E0</accession>
<keyword evidence="3 4" id="KW-0808">Transferase</keyword>
<evidence type="ECO:0000256" key="3">
    <source>
        <dbReference type="ARBA" id="ARBA00022679"/>
    </source>
</evidence>
<dbReference type="Proteomes" id="UP001227126">
    <property type="component" value="Unassembled WGS sequence"/>
</dbReference>
<dbReference type="SUPFAM" id="SSF53448">
    <property type="entry name" value="Nucleotide-diphospho-sugar transferases"/>
    <property type="match status" value="1"/>
</dbReference>
<evidence type="ECO:0000313" key="4">
    <source>
        <dbReference type="EMBL" id="MDK3071719.1"/>
    </source>
</evidence>
<comment type="caution">
    <text evidence="4">The sequence shown here is derived from an EMBL/GenBank/DDBJ whole genome shotgun (WGS) entry which is preliminary data.</text>
</comment>
<sequence length="406" mass="45272">MSDALTVSVVIVSRQRPEALRRCLTGVAQLMYHRFEVVVVADPDSCTAMRDLPQAAHARLVACDTANVSAARNVGIESAAGEIVAFIDDISVPEPTWLHYLIAPFARQEVVAAGGFVRGRNGISFRNKAEWVDRTGKTGPIELAGEGSVMFSATADRAIRTVATNMAVRRSVLADIGGFDPVFRTGLGDTDLNLRLADLGHCTAIAPLAQVHRGANDVRRAKGVARDLSDLGESWAVFLRKHCDEARLPDLLRRLKADQRRRALTRMIDGRLEPRDVRRLMESFERGWRAGLARERALMPRLAHPKEAFRPFVWQKLGPPSVLSGRFWSRSRLRAQALAKNGSVTVIRLSPTGLFHKVRFTNDGYWEQTGGMFGKSERTQPLISFWTFGRRVRSEIDRIREVRGLQ</sequence>
<dbReference type="Pfam" id="PF13641">
    <property type="entry name" value="Glyco_tranf_2_3"/>
    <property type="match status" value="1"/>
</dbReference>
<comment type="similarity">
    <text evidence="1">Belongs to the glycosyltransferase 2 family.</text>
</comment>
<dbReference type="GO" id="GO:0016757">
    <property type="term" value="F:glycosyltransferase activity"/>
    <property type="evidence" value="ECO:0007669"/>
    <property type="project" value="UniProtKB-KW"/>
</dbReference>
<dbReference type="RefSeq" id="WP_284483670.1">
    <property type="nucleotide sequence ID" value="NZ_JASNJE010000001.1"/>
</dbReference>
<dbReference type="EMBL" id="JASNJE010000001">
    <property type="protein sequence ID" value="MDK3071719.1"/>
    <property type="molecule type" value="Genomic_DNA"/>
</dbReference>
<gene>
    <name evidence="4" type="ORF">QO034_01225</name>
</gene>
<dbReference type="EC" id="2.4.-.-" evidence="4"/>
<dbReference type="PANTHER" id="PTHR43179:SF12">
    <property type="entry name" value="GALACTOFURANOSYLTRANSFERASE GLFT2"/>
    <property type="match status" value="1"/>
</dbReference>